<dbReference type="Pfam" id="PF05010">
    <property type="entry name" value="TACC_C"/>
    <property type="match status" value="1"/>
</dbReference>
<proteinExistence type="inferred from homology"/>
<evidence type="ECO:0000313" key="10">
    <source>
        <dbReference type="Proteomes" id="UP001146793"/>
    </source>
</evidence>
<dbReference type="AlphaFoldDB" id="A0AAV7ZDB3"/>
<evidence type="ECO:0000313" key="11">
    <source>
        <dbReference type="Proteomes" id="UP001150062"/>
    </source>
</evidence>
<dbReference type="Gene3D" id="1.20.5.1700">
    <property type="match status" value="1"/>
</dbReference>
<evidence type="ECO:0000256" key="1">
    <source>
        <dbReference type="ARBA" id="ARBA00004245"/>
    </source>
</evidence>
<organism evidence="8 10">
    <name type="scientific">Anaeramoeba flamelloides</name>
    <dbReference type="NCBI Taxonomy" id="1746091"/>
    <lineage>
        <taxon>Eukaryota</taxon>
        <taxon>Metamonada</taxon>
        <taxon>Anaeramoebidae</taxon>
        <taxon>Anaeramoeba</taxon>
    </lineage>
</organism>
<protein>
    <submittedName>
        <fullName evidence="8 9">Transforming acidic coiled-coil protein</fullName>
    </submittedName>
</protein>
<feature type="domain" description="Transforming acidic coiled-coil-containing protein C-terminal" evidence="7">
    <location>
        <begin position="51"/>
        <end position="193"/>
    </location>
</feature>
<reference evidence="8" key="2">
    <citation type="submission" date="2022-08" db="EMBL/GenBank/DDBJ databases">
        <title>Novel sulphate-reducing endosymbionts in the free-living metamonad Anaeramoeba.</title>
        <authorList>
            <person name="Jerlstrom-Hultqvist J."/>
            <person name="Cepicka I."/>
            <person name="Gallot-Lavallee L."/>
            <person name="Salas-Leiva D."/>
            <person name="Curtis B.A."/>
            <person name="Zahonova K."/>
            <person name="Pipaliya S."/>
            <person name="Dacks J."/>
            <person name="Roger A.J."/>
        </authorList>
    </citation>
    <scope>NUCLEOTIDE SEQUENCE</scope>
    <source>
        <strain evidence="8">Busselton2</strain>
    </source>
</reference>
<keyword evidence="11" id="KW-1185">Reference proteome</keyword>
<dbReference type="Proteomes" id="UP001150062">
    <property type="component" value="Unassembled WGS sequence"/>
</dbReference>
<evidence type="ECO:0000313" key="9">
    <source>
        <dbReference type="EMBL" id="KAJ6247912.1"/>
    </source>
</evidence>
<dbReference type="EMBL" id="JANTQA010000032">
    <property type="protein sequence ID" value="KAJ3439988.1"/>
    <property type="molecule type" value="Genomic_DNA"/>
</dbReference>
<dbReference type="GO" id="GO:0005856">
    <property type="term" value="C:cytoskeleton"/>
    <property type="evidence" value="ECO:0007669"/>
    <property type="project" value="UniProtKB-SubCell"/>
</dbReference>
<evidence type="ECO:0000256" key="6">
    <source>
        <dbReference type="SAM" id="Coils"/>
    </source>
</evidence>
<keyword evidence="4 6" id="KW-0175">Coiled coil</keyword>
<dbReference type="EMBL" id="JAOAOG010000119">
    <property type="protein sequence ID" value="KAJ6247912.1"/>
    <property type="molecule type" value="Genomic_DNA"/>
</dbReference>
<keyword evidence="5" id="KW-0206">Cytoskeleton</keyword>
<comment type="caution">
    <text evidence="8">The sequence shown here is derived from an EMBL/GenBank/DDBJ whole genome shotgun (WGS) entry which is preliminary data.</text>
</comment>
<accession>A0AAV7ZDB3</accession>
<evidence type="ECO:0000256" key="4">
    <source>
        <dbReference type="ARBA" id="ARBA00023054"/>
    </source>
</evidence>
<comment type="similarity">
    <text evidence="2">Belongs to the TACC family.</text>
</comment>
<dbReference type="Proteomes" id="UP001146793">
    <property type="component" value="Unassembled WGS sequence"/>
</dbReference>
<gene>
    <name evidence="8" type="ORF">M0812_16034</name>
    <name evidence="9" type="ORF">M0813_18008</name>
</gene>
<name>A0AAV7ZDB3_9EUKA</name>
<comment type="subcellular location">
    <subcellularLocation>
        <location evidence="1">Cytoplasm</location>
        <location evidence="1">Cytoskeleton</location>
    </subcellularLocation>
</comment>
<evidence type="ECO:0000313" key="8">
    <source>
        <dbReference type="EMBL" id="KAJ3439988.1"/>
    </source>
</evidence>
<reference evidence="9" key="1">
    <citation type="submission" date="2022-08" db="EMBL/GenBank/DDBJ databases">
        <title>Novel sulfate-reducing endosymbionts in the free-living metamonad Anaeramoeba.</title>
        <authorList>
            <person name="Jerlstrom-Hultqvist J."/>
            <person name="Cepicka I."/>
            <person name="Gallot-Lavallee L."/>
            <person name="Salas-Leiva D."/>
            <person name="Curtis B.A."/>
            <person name="Zahonova K."/>
            <person name="Pipaliya S."/>
            <person name="Dacks J."/>
            <person name="Roger A.J."/>
        </authorList>
    </citation>
    <scope>NUCLEOTIDE SEQUENCE</scope>
    <source>
        <strain evidence="9">Schooner1</strain>
    </source>
</reference>
<evidence type="ECO:0000256" key="3">
    <source>
        <dbReference type="ARBA" id="ARBA00022490"/>
    </source>
</evidence>
<dbReference type="InterPro" id="IPR007707">
    <property type="entry name" value="TACC_C"/>
</dbReference>
<keyword evidence="3" id="KW-0963">Cytoplasm</keyword>
<feature type="coiled-coil region" evidence="6">
    <location>
        <begin position="48"/>
        <end position="181"/>
    </location>
</feature>
<evidence type="ECO:0000256" key="5">
    <source>
        <dbReference type="ARBA" id="ARBA00023212"/>
    </source>
</evidence>
<sequence length="200" mass="23953">MNKRQEIINLLTKRLELEQKRFLGLISERRKLQKNLDMSEMEIKKELGVGFENQNEQFEKENKSLQKELELSEEVMLRMRGEIDQLIKKNSTIQENIKNLQQYHQQTTKELKVSEKKYLKLKIFAENKINDANDEIERETQSVARENKRLEQELIITQAKLKKTKNRNTSLQNKLELKKKENLKLVNLCEELISIREQQN</sequence>
<evidence type="ECO:0000256" key="2">
    <source>
        <dbReference type="ARBA" id="ARBA00009423"/>
    </source>
</evidence>
<evidence type="ECO:0000259" key="7">
    <source>
        <dbReference type="Pfam" id="PF05010"/>
    </source>
</evidence>